<keyword evidence="13 16" id="KW-0173">Coenzyme A biosynthesis</keyword>
<keyword evidence="10 16" id="KW-0418">Kinase</keyword>
<evidence type="ECO:0000256" key="10">
    <source>
        <dbReference type="ARBA" id="ARBA00022777"/>
    </source>
</evidence>
<reference evidence="17 18" key="1">
    <citation type="submission" date="2010-08" db="EMBL/GenBank/DDBJ databases">
        <authorList>
            <consortium name="US DOE Joint Genome Institute (JGI-PGF)"/>
            <person name="Lucas S."/>
            <person name="Copeland A."/>
            <person name="Lapidus A."/>
            <person name="Cheng J.-F."/>
            <person name="Bruce D."/>
            <person name="Goodwin L."/>
            <person name="Pitluck S."/>
            <person name="Land M.L."/>
            <person name="Hauser L."/>
            <person name="Chang Y.-J."/>
            <person name="Anderson I.J."/>
            <person name="Johnson E."/>
            <person name="Mulhopadhyay B."/>
            <person name="Kyrpides N."/>
            <person name="Woyke T.J."/>
        </authorList>
    </citation>
    <scope>NUCLEOTIDE SEQUENCE [LARGE SCALE GENOMIC DNA]</scope>
    <source>
        <strain evidence="17 18">6</strain>
    </source>
</reference>
<reference evidence="17 18" key="2">
    <citation type="submission" date="2012-02" db="EMBL/GenBank/DDBJ databases">
        <title>Improved High-Quality Draft sequence of Eubacterium cellulosolvens 6.</title>
        <authorList>
            <consortium name="US DOE Joint Genome Institute"/>
            <person name="Lucas S."/>
            <person name="Han J."/>
            <person name="Lapidus A."/>
            <person name="Cheng J.-F."/>
            <person name="Goodwin L."/>
            <person name="Pitluck S."/>
            <person name="Peters L."/>
            <person name="Mikhailova N."/>
            <person name="Gu W."/>
            <person name="Detter J.C."/>
            <person name="Han C."/>
            <person name="Tapia R."/>
            <person name="Land M."/>
            <person name="Hauser L."/>
            <person name="Kyrpides N."/>
            <person name="Ivanova N."/>
            <person name="Pagani I."/>
            <person name="Johnson E."/>
            <person name="Mukhopadhyay B."/>
            <person name="Anderson I."/>
            <person name="Woyke T."/>
        </authorList>
    </citation>
    <scope>NUCLEOTIDE SEQUENCE [LARGE SCALE GENOMIC DNA]</scope>
    <source>
        <strain evidence="17 18">6</strain>
    </source>
</reference>
<evidence type="ECO:0000256" key="9">
    <source>
        <dbReference type="ARBA" id="ARBA00022741"/>
    </source>
</evidence>
<gene>
    <name evidence="16" type="primary">coaX</name>
    <name evidence="17" type="ORF">EubceDRAFT1_1254</name>
</gene>
<keyword evidence="16" id="KW-0479">Metal-binding</keyword>
<dbReference type="Proteomes" id="UP000005753">
    <property type="component" value="Chromosome"/>
</dbReference>
<dbReference type="eggNOG" id="COG1521">
    <property type="taxonomic scope" value="Bacteria"/>
</dbReference>
<keyword evidence="8 16" id="KW-0808">Transferase</keyword>
<comment type="caution">
    <text evidence="16">Lacks conserved residue(s) required for the propagation of feature annotation.</text>
</comment>
<evidence type="ECO:0000256" key="5">
    <source>
        <dbReference type="ARBA" id="ARBA00011738"/>
    </source>
</evidence>
<dbReference type="EMBL" id="CM001487">
    <property type="protein sequence ID" value="EIM57070.1"/>
    <property type="molecule type" value="Genomic_DNA"/>
</dbReference>
<dbReference type="PANTHER" id="PTHR34265:SF1">
    <property type="entry name" value="TYPE III PANTOTHENATE KINASE"/>
    <property type="match status" value="1"/>
</dbReference>
<keyword evidence="9 16" id="KW-0547">Nucleotide-binding</keyword>
<comment type="pathway">
    <text evidence="4 16">Cofactor biosynthesis; coenzyme A biosynthesis; CoA from (R)-pantothenate: step 1/5.</text>
</comment>
<comment type="subunit">
    <text evidence="5 16">Homodimer.</text>
</comment>
<comment type="cofactor">
    <cofactor evidence="16">
        <name>NH4(+)</name>
        <dbReference type="ChEBI" id="CHEBI:28938"/>
    </cofactor>
    <cofactor evidence="16">
        <name>K(+)</name>
        <dbReference type="ChEBI" id="CHEBI:29103"/>
    </cofactor>
    <text evidence="16">A monovalent cation. Ammonium or potassium.</text>
</comment>
<dbReference type="Pfam" id="PF03309">
    <property type="entry name" value="Pan_kinase"/>
    <property type="match status" value="1"/>
</dbReference>
<comment type="function">
    <text evidence="16">Catalyzes the phosphorylation of pantothenate (Pan), the first step in CoA biosynthesis.</text>
</comment>
<protein>
    <recommendedName>
        <fullName evidence="15 16">Type III pantothenate kinase</fullName>
        <ecNumber evidence="6 16">2.7.1.33</ecNumber>
    </recommendedName>
    <alternativeName>
        <fullName evidence="16">PanK-III</fullName>
    </alternativeName>
    <alternativeName>
        <fullName evidence="16">Pantothenic acid kinase</fullName>
    </alternativeName>
</protein>
<evidence type="ECO:0000256" key="13">
    <source>
        <dbReference type="ARBA" id="ARBA00022993"/>
    </source>
</evidence>
<evidence type="ECO:0000256" key="11">
    <source>
        <dbReference type="ARBA" id="ARBA00022840"/>
    </source>
</evidence>
<dbReference type="SUPFAM" id="SSF53067">
    <property type="entry name" value="Actin-like ATPase domain"/>
    <property type="match status" value="2"/>
</dbReference>
<comment type="cofactor">
    <cofactor evidence="2">
        <name>K(+)</name>
        <dbReference type="ChEBI" id="CHEBI:29103"/>
    </cofactor>
</comment>
<keyword evidence="18" id="KW-1185">Reference proteome</keyword>
<dbReference type="GO" id="GO:0005737">
    <property type="term" value="C:cytoplasm"/>
    <property type="evidence" value="ECO:0007669"/>
    <property type="project" value="UniProtKB-SubCell"/>
</dbReference>
<evidence type="ECO:0000256" key="6">
    <source>
        <dbReference type="ARBA" id="ARBA00012102"/>
    </source>
</evidence>
<evidence type="ECO:0000256" key="2">
    <source>
        <dbReference type="ARBA" id="ARBA00001958"/>
    </source>
</evidence>
<evidence type="ECO:0000313" key="17">
    <source>
        <dbReference type="EMBL" id="EIM57070.1"/>
    </source>
</evidence>
<feature type="active site" description="Proton acceptor" evidence="16">
    <location>
        <position position="110"/>
    </location>
</feature>
<evidence type="ECO:0000256" key="12">
    <source>
        <dbReference type="ARBA" id="ARBA00022958"/>
    </source>
</evidence>
<evidence type="ECO:0000313" key="18">
    <source>
        <dbReference type="Proteomes" id="UP000005753"/>
    </source>
</evidence>
<keyword evidence="7 16" id="KW-0963">Cytoplasm</keyword>
<keyword evidence="12 16" id="KW-0630">Potassium</keyword>
<evidence type="ECO:0000256" key="8">
    <source>
        <dbReference type="ARBA" id="ARBA00022679"/>
    </source>
</evidence>
<evidence type="ECO:0000256" key="16">
    <source>
        <dbReference type="HAMAP-Rule" id="MF_01274"/>
    </source>
</evidence>
<evidence type="ECO:0000256" key="1">
    <source>
        <dbReference type="ARBA" id="ARBA00001206"/>
    </source>
</evidence>
<dbReference type="GO" id="GO:0004594">
    <property type="term" value="F:pantothenate kinase activity"/>
    <property type="evidence" value="ECO:0007669"/>
    <property type="project" value="UniProtKB-UniRule"/>
</dbReference>
<feature type="binding site" evidence="16">
    <location>
        <begin position="7"/>
        <end position="14"/>
    </location>
    <ligand>
        <name>ATP</name>
        <dbReference type="ChEBI" id="CHEBI:30616"/>
    </ligand>
</feature>
<comment type="subcellular location">
    <subcellularLocation>
        <location evidence="3 16">Cytoplasm</location>
    </subcellularLocation>
</comment>
<dbReference type="Gene3D" id="3.30.420.40">
    <property type="match status" value="2"/>
</dbReference>
<dbReference type="EC" id="2.7.1.33" evidence="6 16"/>
<dbReference type="GO" id="GO:0015937">
    <property type="term" value="P:coenzyme A biosynthetic process"/>
    <property type="evidence" value="ECO:0007669"/>
    <property type="project" value="UniProtKB-UniRule"/>
</dbReference>
<evidence type="ECO:0000256" key="4">
    <source>
        <dbReference type="ARBA" id="ARBA00005225"/>
    </source>
</evidence>
<dbReference type="OrthoDB" id="9804707at2"/>
<accession>I5ATE7</accession>
<dbReference type="PANTHER" id="PTHR34265">
    <property type="entry name" value="TYPE III PANTOTHENATE KINASE"/>
    <property type="match status" value="1"/>
</dbReference>
<name>I5ATE7_EUBC6</name>
<evidence type="ECO:0000256" key="7">
    <source>
        <dbReference type="ARBA" id="ARBA00022490"/>
    </source>
</evidence>
<dbReference type="InterPro" id="IPR043129">
    <property type="entry name" value="ATPase_NBD"/>
</dbReference>
<evidence type="ECO:0000256" key="15">
    <source>
        <dbReference type="ARBA" id="ARBA00040883"/>
    </source>
</evidence>
<feature type="binding site" evidence="16">
    <location>
        <position position="130"/>
    </location>
    <ligand>
        <name>K(+)</name>
        <dbReference type="ChEBI" id="CHEBI:29103"/>
    </ligand>
</feature>
<comment type="similarity">
    <text evidence="14 16">Belongs to the type III pantothenate kinase family.</text>
</comment>
<proteinExistence type="inferred from homology"/>
<organism evidence="17 18">
    <name type="scientific">Eubacterium cellulosolvens (strain ATCC 43171 / JCM 9499 / 6)</name>
    <name type="common">Cillobacterium cellulosolvens</name>
    <dbReference type="NCBI Taxonomy" id="633697"/>
    <lineage>
        <taxon>Bacteria</taxon>
        <taxon>Bacillati</taxon>
        <taxon>Bacillota</taxon>
        <taxon>Clostridia</taxon>
        <taxon>Eubacteriales</taxon>
        <taxon>Eubacteriaceae</taxon>
        <taxon>Eubacterium</taxon>
    </lineage>
</organism>
<dbReference type="GO" id="GO:0005524">
    <property type="term" value="F:ATP binding"/>
    <property type="evidence" value="ECO:0007669"/>
    <property type="project" value="UniProtKB-UniRule"/>
</dbReference>
<dbReference type="InterPro" id="IPR004619">
    <property type="entry name" value="Type_III_PanK"/>
</dbReference>
<comment type="catalytic activity">
    <reaction evidence="1 16">
        <text>(R)-pantothenate + ATP = (R)-4'-phosphopantothenate + ADP + H(+)</text>
        <dbReference type="Rhea" id="RHEA:16373"/>
        <dbReference type="ChEBI" id="CHEBI:10986"/>
        <dbReference type="ChEBI" id="CHEBI:15378"/>
        <dbReference type="ChEBI" id="CHEBI:29032"/>
        <dbReference type="ChEBI" id="CHEBI:30616"/>
        <dbReference type="ChEBI" id="CHEBI:456216"/>
        <dbReference type="EC" id="2.7.1.33"/>
    </reaction>
</comment>
<dbReference type="CDD" id="cd24015">
    <property type="entry name" value="ASKHA_NBD_PanK-III"/>
    <property type="match status" value="1"/>
</dbReference>
<feature type="binding site" evidence="16">
    <location>
        <begin position="108"/>
        <end position="111"/>
    </location>
    <ligand>
        <name>substrate</name>
    </ligand>
</feature>
<dbReference type="NCBIfam" id="TIGR00671">
    <property type="entry name" value="baf"/>
    <property type="match status" value="1"/>
</dbReference>
<dbReference type="HOGENOM" id="CLU_066627_1_0_9"/>
<feature type="binding site" evidence="16">
    <location>
        <position position="133"/>
    </location>
    <ligand>
        <name>ATP</name>
        <dbReference type="ChEBI" id="CHEBI:30616"/>
    </ligand>
</feature>
<dbReference type="HAMAP" id="MF_01274">
    <property type="entry name" value="Pantothen_kinase_3"/>
    <property type="match status" value="1"/>
</dbReference>
<evidence type="ECO:0000256" key="3">
    <source>
        <dbReference type="ARBA" id="ARBA00004496"/>
    </source>
</evidence>
<keyword evidence="11 16" id="KW-0067">ATP-binding</keyword>
<sequence length="257" mass="27390">MKVITADIGNTNIVIASFENDTKEMQERLETRSKWTLPSMTAALRKCLLKNRISADEIDGSILSSVVPELSSTLAQALEAITGKPVMIMNPTLSSGIGTGRYDEATLGSDRIVDMAAAAAFYKGPAAIWDLGTATTLSVIDRNHEFIGGMISAGVQLSLTALAEHTSQLPQLSPEATDSLLGTDTVANMISGSVASTGIMIDGTAGRLSRMPDLEGIKFIITGGLGQLVLPWINRDVIYDPDLQLKGMLTIYRKNCS</sequence>
<dbReference type="AlphaFoldDB" id="I5ATE7"/>
<dbReference type="UniPathway" id="UPA00241">
    <property type="reaction ID" value="UER00352"/>
</dbReference>
<dbReference type="GO" id="GO:0046872">
    <property type="term" value="F:metal ion binding"/>
    <property type="evidence" value="ECO:0007669"/>
    <property type="project" value="UniProtKB-KW"/>
</dbReference>
<feature type="binding site" evidence="16">
    <location>
        <position position="185"/>
    </location>
    <ligand>
        <name>substrate</name>
    </ligand>
</feature>
<evidence type="ECO:0000256" key="14">
    <source>
        <dbReference type="ARBA" id="ARBA00038036"/>
    </source>
</evidence>
<dbReference type="STRING" id="633697.EubceDRAFT1_1254"/>